<organism evidence="1 2">
    <name type="scientific">Bartonella vinsonii</name>
    <name type="common">Rochalimaea vinsonii</name>
    <dbReference type="NCBI Taxonomy" id="33047"/>
    <lineage>
        <taxon>Bacteria</taxon>
        <taxon>Pseudomonadati</taxon>
        <taxon>Pseudomonadota</taxon>
        <taxon>Alphaproteobacteria</taxon>
        <taxon>Hyphomicrobiales</taxon>
        <taxon>Bartonellaceae</taxon>
        <taxon>Bartonella</taxon>
    </lineage>
</organism>
<sequence>MINNNNSLVVGRALGATSNQVKKISELGPNFTHLGSVSEYAANRERLSELGPNFTYLGSVSEYANPSYEDTPQPPEITQSEAFWNSLKHGLSFNLDDEVEAITALGRDPDDGLTPFAFLNELAPIAFVNGMKKYWLSGDKKYEDKYDKEVKKRRDYQRRMSDTHYWTSLGGNILGSALPSLATLGAGAGASLAGRVAPHATSKLGQLFSRAVPTSVGRVGKYVGEKASPFLGITNKTTFPHLLKVGALSGALHGAGEGEGAGNTLINTALGAGFGVGGAAVGSVVGSGLGSIGGLAARAVSPSHVNGVPKETLREITKHLSNDTAEALGKSFHKAASPDDYVVDHSPILQDLVFEISRKNPDASLDLIQRAGARAKGGGERIHQAADEHFVPRQDVVSLKDDLIASKKAASESLYEIAKKTPIGEKYYGALNELMERPYFKRAYYQALTKFKNDGNKIVPFSSQKFSLLKDKPNMAVLHNTKEKIDDMIQLERNQGKKSNIRTLYGIQKKLLEIMDDVSSEYTKGRAIYHRYSSHVDAMSEGEKIVSKKINKDKFSKILGGLSEGEQEYLKKGARAELLESMTQTTDHVSNAKQIFDTDDLYERFAKTFGSDKAAAVKKAVDREANYADLYNRIPNRVADKEIGFSHNVTPPTSVADAAMQAGKATLKASYIPFKTAALKERQRIEKDVVKLLTGGTNFSNDEIVNILQRMVQAQHKGYVTKEWVKQVSAALFGGGGKAFAGQFNMLSTPSQKRVYN</sequence>
<dbReference type="EMBL" id="LR134529">
    <property type="protein sequence ID" value="VEJ46047.1"/>
    <property type="molecule type" value="Genomic_DNA"/>
</dbReference>
<gene>
    <name evidence="1" type="ORF">NCTC12905_01737</name>
</gene>
<protein>
    <submittedName>
        <fullName evidence="1">Uncharacterized protein</fullName>
    </submittedName>
</protein>
<evidence type="ECO:0000313" key="2">
    <source>
        <dbReference type="Proteomes" id="UP000274201"/>
    </source>
</evidence>
<dbReference type="Proteomes" id="UP000274201">
    <property type="component" value="Chromosome"/>
</dbReference>
<dbReference type="AlphaFoldDB" id="A0A3S5C6Y7"/>
<evidence type="ECO:0000313" key="1">
    <source>
        <dbReference type="EMBL" id="VEJ46047.1"/>
    </source>
</evidence>
<name>A0A3S5C6Y7_BARVI</name>
<reference evidence="1 2" key="1">
    <citation type="submission" date="2018-12" db="EMBL/GenBank/DDBJ databases">
        <authorList>
            <consortium name="Pathogen Informatics"/>
        </authorList>
    </citation>
    <scope>NUCLEOTIDE SEQUENCE [LARGE SCALE GENOMIC DNA]</scope>
    <source>
        <strain evidence="1 2">NCTC12905</strain>
    </source>
</reference>
<proteinExistence type="predicted"/>
<accession>A0A3S5C6Y7</accession>
<dbReference type="RefSeq" id="WP_164713745.1">
    <property type="nucleotide sequence ID" value="NZ_LR134529.1"/>
</dbReference>